<dbReference type="EMBL" id="DVLL01000008">
    <property type="protein sequence ID" value="HIT58435.1"/>
    <property type="molecule type" value="Genomic_DNA"/>
</dbReference>
<dbReference type="InterPro" id="IPR036291">
    <property type="entry name" value="NAD(P)-bd_dom_sf"/>
</dbReference>
<feature type="domain" description="RmlD-like substrate binding" evidence="2">
    <location>
        <begin position="1"/>
        <end position="251"/>
    </location>
</feature>
<organism evidence="3 4">
    <name type="scientific">Candidatus Faeciplasma pullistercoris</name>
    <dbReference type="NCBI Taxonomy" id="2840800"/>
    <lineage>
        <taxon>Bacteria</taxon>
        <taxon>Bacillati</taxon>
        <taxon>Bacillota</taxon>
        <taxon>Clostridia</taxon>
        <taxon>Eubacteriales</taxon>
        <taxon>Oscillospiraceae</taxon>
        <taxon>Oscillospiraceae incertae sedis</taxon>
        <taxon>Candidatus Faeciplasma</taxon>
    </lineage>
</organism>
<dbReference type="PANTHER" id="PTHR43000">
    <property type="entry name" value="DTDP-D-GLUCOSE 4,6-DEHYDRATASE-RELATED"/>
    <property type="match status" value="1"/>
</dbReference>
<reference evidence="3" key="2">
    <citation type="journal article" date="2021" name="PeerJ">
        <title>Extensive microbial diversity within the chicken gut microbiome revealed by metagenomics and culture.</title>
        <authorList>
            <person name="Gilroy R."/>
            <person name="Ravi A."/>
            <person name="Getino M."/>
            <person name="Pursley I."/>
            <person name="Horton D.L."/>
            <person name="Alikhan N.F."/>
            <person name="Baker D."/>
            <person name="Gharbi K."/>
            <person name="Hall N."/>
            <person name="Watson M."/>
            <person name="Adriaenssens E.M."/>
            <person name="Foster-Nyarko E."/>
            <person name="Jarju S."/>
            <person name="Secka A."/>
            <person name="Antonio M."/>
            <person name="Oren A."/>
            <person name="Chaudhuri R.R."/>
            <person name="La Ragione R."/>
            <person name="Hildebrand F."/>
            <person name="Pallen M.J."/>
        </authorList>
    </citation>
    <scope>NUCLEOTIDE SEQUENCE</scope>
    <source>
        <strain evidence="3">CHK33-4379</strain>
    </source>
</reference>
<keyword evidence="1" id="KW-0812">Transmembrane</keyword>
<evidence type="ECO:0000313" key="3">
    <source>
        <dbReference type="EMBL" id="HIT58435.1"/>
    </source>
</evidence>
<evidence type="ECO:0000313" key="4">
    <source>
        <dbReference type="Proteomes" id="UP000824136"/>
    </source>
</evidence>
<accession>A0A9D1GU06</accession>
<feature type="transmembrane region" description="Helical" evidence="1">
    <location>
        <begin position="360"/>
        <end position="388"/>
    </location>
</feature>
<dbReference type="Gene3D" id="3.40.50.720">
    <property type="entry name" value="NAD(P)-binding Rossmann-like Domain"/>
    <property type="match status" value="1"/>
</dbReference>
<evidence type="ECO:0000259" key="2">
    <source>
        <dbReference type="Pfam" id="PF04321"/>
    </source>
</evidence>
<dbReference type="Proteomes" id="UP000824136">
    <property type="component" value="Unassembled WGS sequence"/>
</dbReference>
<keyword evidence="1" id="KW-0472">Membrane</keyword>
<protein>
    <submittedName>
        <fullName evidence="3">NAD(P)-dependent oxidoreductase</fullName>
    </submittedName>
</protein>
<sequence length="733" mass="83728">MKILIAGQYSAFVDQLISKFNKENWDVFYLTGTEKYHVRYRGVFEQYNFRFDSDSIKNIIDSASPDVVLFAGAYDESVYEQSGRKESMYFMSGLVNLLMASRMMGVPRFVYISSNEVFGNSYLSDIDEQTEPSPASNNGIIIAQGEKLVRNYGETSKMDTIILRVDNLYWIPGKRSDVRELHARMCLSALAKKEIPASAKKIFSSTYISDAVFSIYEIVKAENHRQVIYHITSGEEEVETEVAKLIKEDADFAIIKDNTVGLTKRIVLSGKLAQEEFGLSIKYSYTTQVPAILDYMKKHERLFLKDEEREHGFWSALWHRLKKAIRILAPYIENFIVFILVFMLNNRTAGSRYIQKLDIFLLYVVLFAVFYGKKQAVISAVLSVGAYVFRQQYDRSGVDILIDINTYIWIAQFFIVGMSVGHLRDSLNMLSEDKDEQIGYLNDSLEDMSDINRSNLRVKNILEDHILDYDNTLGTLSGIVDRLENFGSEDTLIRATEVLQDLMGTKDVAIYRTSNADYARLMISATEQAGVFGKSMKYSSKTGMLEAFSRNEVYINRSLDPDMPILAAGLYEEGSLKYIIMVWNLAFEKISLHEIDMFKVVCHMIQNAIRRHDVYNDAVRSKRYIEGTSILNPDEFERLIDVGSKANSKDYLGFSLIQITGHVSGAGRGADARREELVELERRLLPSIRDTDYLGLGRDGRVYVLLYNSNAIESQTVVDRFRNKGVECRLKEG</sequence>
<keyword evidence="1" id="KW-1133">Transmembrane helix</keyword>
<gene>
    <name evidence="3" type="ORF">IAC39_01755</name>
</gene>
<feature type="transmembrane region" description="Helical" evidence="1">
    <location>
        <begin position="327"/>
        <end position="345"/>
    </location>
</feature>
<dbReference type="InterPro" id="IPR029903">
    <property type="entry name" value="RmlD-like-bd"/>
</dbReference>
<dbReference type="SUPFAM" id="SSF51735">
    <property type="entry name" value="NAD(P)-binding Rossmann-fold domains"/>
    <property type="match status" value="1"/>
</dbReference>
<proteinExistence type="predicted"/>
<comment type="caution">
    <text evidence="3">The sequence shown here is derived from an EMBL/GenBank/DDBJ whole genome shotgun (WGS) entry which is preliminary data.</text>
</comment>
<reference evidence="3" key="1">
    <citation type="submission" date="2020-10" db="EMBL/GenBank/DDBJ databases">
        <authorList>
            <person name="Gilroy R."/>
        </authorList>
    </citation>
    <scope>NUCLEOTIDE SEQUENCE</scope>
    <source>
        <strain evidence="3">CHK33-4379</strain>
    </source>
</reference>
<name>A0A9D1GU06_9FIRM</name>
<evidence type="ECO:0000256" key="1">
    <source>
        <dbReference type="SAM" id="Phobius"/>
    </source>
</evidence>
<dbReference type="Pfam" id="PF04321">
    <property type="entry name" value="RmlD_sub_bind"/>
    <property type="match status" value="1"/>
</dbReference>
<dbReference type="AlphaFoldDB" id="A0A9D1GU06"/>